<sequence>MDVEELVRQGRSAGLCPYYGSRALLGEADVVLAPYSVVLQAEAREA</sequence>
<dbReference type="Pfam" id="PF06733">
    <property type="entry name" value="DEAD_2"/>
    <property type="match status" value="1"/>
</dbReference>
<name>A0A699ZXK6_HAELA</name>
<dbReference type="GO" id="GO:0003678">
    <property type="term" value="F:DNA helicase activity"/>
    <property type="evidence" value="ECO:0007669"/>
    <property type="project" value="InterPro"/>
</dbReference>
<dbReference type="EMBL" id="BLLF01001680">
    <property type="protein sequence ID" value="GFH20692.1"/>
    <property type="molecule type" value="Genomic_DNA"/>
</dbReference>
<evidence type="ECO:0000259" key="1">
    <source>
        <dbReference type="Pfam" id="PF06733"/>
    </source>
</evidence>
<feature type="non-terminal residue" evidence="2">
    <location>
        <position position="46"/>
    </location>
</feature>
<dbReference type="GO" id="GO:0003677">
    <property type="term" value="F:DNA binding"/>
    <property type="evidence" value="ECO:0007669"/>
    <property type="project" value="InterPro"/>
</dbReference>
<dbReference type="InterPro" id="IPR010614">
    <property type="entry name" value="RAD3-like_helicase_DEAD"/>
</dbReference>
<dbReference type="AlphaFoldDB" id="A0A699ZXK6"/>
<gene>
    <name evidence="2" type="ORF">HaLaN_17856</name>
</gene>
<reference evidence="2 3" key="1">
    <citation type="submission" date="2020-02" db="EMBL/GenBank/DDBJ databases">
        <title>Draft genome sequence of Haematococcus lacustris strain NIES-144.</title>
        <authorList>
            <person name="Morimoto D."/>
            <person name="Nakagawa S."/>
            <person name="Yoshida T."/>
            <person name="Sawayama S."/>
        </authorList>
    </citation>
    <scope>NUCLEOTIDE SEQUENCE [LARGE SCALE GENOMIC DNA]</scope>
    <source>
        <strain evidence="2 3">NIES-144</strain>
    </source>
</reference>
<dbReference type="InterPro" id="IPR027417">
    <property type="entry name" value="P-loop_NTPase"/>
</dbReference>
<feature type="non-terminal residue" evidence="2">
    <location>
        <position position="1"/>
    </location>
</feature>
<accession>A0A699ZXK6</accession>
<evidence type="ECO:0000313" key="2">
    <source>
        <dbReference type="EMBL" id="GFH20692.1"/>
    </source>
</evidence>
<dbReference type="Proteomes" id="UP000485058">
    <property type="component" value="Unassembled WGS sequence"/>
</dbReference>
<keyword evidence="3" id="KW-1185">Reference proteome</keyword>
<feature type="domain" description="RAD3-like helicase DEAD" evidence="1">
    <location>
        <begin position="1"/>
        <end position="45"/>
    </location>
</feature>
<protein>
    <recommendedName>
        <fullName evidence="1">RAD3-like helicase DEAD domain-containing protein</fullName>
    </recommendedName>
</protein>
<dbReference type="Gene3D" id="3.40.50.300">
    <property type="entry name" value="P-loop containing nucleotide triphosphate hydrolases"/>
    <property type="match status" value="1"/>
</dbReference>
<dbReference type="GO" id="GO:0005524">
    <property type="term" value="F:ATP binding"/>
    <property type="evidence" value="ECO:0007669"/>
    <property type="project" value="InterPro"/>
</dbReference>
<proteinExistence type="predicted"/>
<organism evidence="2 3">
    <name type="scientific">Haematococcus lacustris</name>
    <name type="common">Green alga</name>
    <name type="synonym">Haematococcus pluvialis</name>
    <dbReference type="NCBI Taxonomy" id="44745"/>
    <lineage>
        <taxon>Eukaryota</taxon>
        <taxon>Viridiplantae</taxon>
        <taxon>Chlorophyta</taxon>
        <taxon>core chlorophytes</taxon>
        <taxon>Chlorophyceae</taxon>
        <taxon>CS clade</taxon>
        <taxon>Chlamydomonadales</taxon>
        <taxon>Haematococcaceae</taxon>
        <taxon>Haematococcus</taxon>
    </lineage>
</organism>
<comment type="caution">
    <text evidence="2">The sequence shown here is derived from an EMBL/GenBank/DDBJ whole genome shotgun (WGS) entry which is preliminary data.</text>
</comment>
<evidence type="ECO:0000313" key="3">
    <source>
        <dbReference type="Proteomes" id="UP000485058"/>
    </source>
</evidence>